<keyword evidence="1" id="KW-0378">Hydrolase</keyword>
<dbReference type="EMBL" id="FNBE01000025">
    <property type="protein sequence ID" value="SDH53616.1"/>
    <property type="molecule type" value="Genomic_DNA"/>
</dbReference>
<accession>A0A1G8D7A3</accession>
<dbReference type="STRING" id="366584.SAMN05216377_12517"/>
<organism evidence="1 2">
    <name type="scientific">Pseudonocardia oroxyli</name>
    <dbReference type="NCBI Taxonomy" id="366584"/>
    <lineage>
        <taxon>Bacteria</taxon>
        <taxon>Bacillati</taxon>
        <taxon>Actinomycetota</taxon>
        <taxon>Actinomycetes</taxon>
        <taxon>Pseudonocardiales</taxon>
        <taxon>Pseudonocardiaceae</taxon>
        <taxon>Pseudonocardia</taxon>
    </lineage>
</organism>
<dbReference type="OrthoDB" id="9807606at2"/>
<keyword evidence="2" id="KW-1185">Reference proteome</keyword>
<dbReference type="InterPro" id="IPR029045">
    <property type="entry name" value="ClpP/crotonase-like_dom_sf"/>
</dbReference>
<proteinExistence type="predicted"/>
<gene>
    <name evidence="1" type="ORF">SAMN05216377_12517</name>
</gene>
<dbReference type="PANTHER" id="PTHR43113">
    <property type="entry name" value="NUCLEOSIDE-DIPHOSPHATE-SUGAR EPIMERASE"/>
    <property type="match status" value="1"/>
</dbReference>
<dbReference type="GO" id="GO:0005829">
    <property type="term" value="C:cytosol"/>
    <property type="evidence" value="ECO:0007669"/>
    <property type="project" value="TreeGrafter"/>
</dbReference>
<dbReference type="SUPFAM" id="SSF52096">
    <property type="entry name" value="ClpP/crotonase"/>
    <property type="match status" value="1"/>
</dbReference>
<sequence length="322" mass="35011">MSRAILSKYEDIRYEQDGALAIITIDRESRGNSFRRQTLDEMYDAITNVGAQRGVKALVVTGAGRRFFSAGGDVVEYAGSNYDTNMNEFRNYQRTIERVALELIHCPVPVIARVNGFVAGGSNVFHLAADISVASRDCFIQQVGTRVGSVSGLGPNQWWPLTIGDKRARELMVAGRRVDAATAYQWGAFNAVVDYADLDDEVLRWAEMITQGFPDAVRYTRVSLNAAKERGIREMTQNREWLQLHFPSIESSEGFRSFAAGRPADTGPSYRGVDTGRVSTAPHGALAKKCQSCGAAGLAVEHSFCGLCGESIADPDAAGPTG</sequence>
<protein>
    <submittedName>
        <fullName evidence="1">2-ketocyclohexanecarboxyl-CoA hydrolase</fullName>
    </submittedName>
</protein>
<dbReference type="GO" id="GO:0016787">
    <property type="term" value="F:hydrolase activity"/>
    <property type="evidence" value="ECO:0007669"/>
    <property type="project" value="UniProtKB-KW"/>
</dbReference>
<dbReference type="GO" id="GO:0009234">
    <property type="term" value="P:menaquinone biosynthetic process"/>
    <property type="evidence" value="ECO:0007669"/>
    <property type="project" value="TreeGrafter"/>
</dbReference>
<dbReference type="InterPro" id="IPR001753">
    <property type="entry name" value="Enoyl-CoA_hydra/iso"/>
</dbReference>
<dbReference type="RefSeq" id="WP_093089633.1">
    <property type="nucleotide sequence ID" value="NZ_FNBE01000025.1"/>
</dbReference>
<reference evidence="1 2" key="1">
    <citation type="submission" date="2016-10" db="EMBL/GenBank/DDBJ databases">
        <authorList>
            <person name="de Groot N.N."/>
        </authorList>
    </citation>
    <scope>NUCLEOTIDE SEQUENCE [LARGE SCALE GENOMIC DNA]</scope>
    <source>
        <strain evidence="1 2">CGMCC 4.3143</strain>
    </source>
</reference>
<dbReference type="PANTHER" id="PTHR43113:SF1">
    <property type="entry name" value="1,4-DIHYDROXY-2-NAPHTHOYL-COA SYNTHASE, PEROXISOMAL"/>
    <property type="match status" value="1"/>
</dbReference>
<evidence type="ECO:0000313" key="1">
    <source>
        <dbReference type="EMBL" id="SDH53616.1"/>
    </source>
</evidence>
<dbReference type="Gene3D" id="3.90.226.10">
    <property type="entry name" value="2-enoyl-CoA Hydratase, Chain A, domain 1"/>
    <property type="match status" value="1"/>
</dbReference>
<name>A0A1G8D7A3_PSEOR</name>
<dbReference type="CDD" id="cd06558">
    <property type="entry name" value="crotonase-like"/>
    <property type="match status" value="1"/>
</dbReference>
<dbReference type="AlphaFoldDB" id="A0A1G8D7A3"/>
<dbReference type="Proteomes" id="UP000198967">
    <property type="component" value="Unassembled WGS sequence"/>
</dbReference>
<dbReference type="Pfam" id="PF00378">
    <property type="entry name" value="ECH_1"/>
    <property type="match status" value="1"/>
</dbReference>
<dbReference type="GO" id="GO:0008935">
    <property type="term" value="F:1,4-dihydroxy-2-naphthoyl-CoA synthase activity"/>
    <property type="evidence" value="ECO:0007669"/>
    <property type="project" value="TreeGrafter"/>
</dbReference>
<evidence type="ECO:0000313" key="2">
    <source>
        <dbReference type="Proteomes" id="UP000198967"/>
    </source>
</evidence>